<feature type="repeat" description="ANK" evidence="3">
    <location>
        <begin position="142"/>
        <end position="174"/>
    </location>
</feature>
<dbReference type="AlphaFoldDB" id="G0WC91"/>
<feature type="transmembrane region" description="Helical" evidence="4">
    <location>
        <begin position="314"/>
        <end position="333"/>
    </location>
</feature>
<feature type="transmembrane region" description="Helical" evidence="4">
    <location>
        <begin position="339"/>
        <end position="359"/>
    </location>
</feature>
<dbReference type="EMBL" id="HE580272">
    <property type="protein sequence ID" value="CCD25402.1"/>
    <property type="molecule type" value="Genomic_DNA"/>
</dbReference>
<evidence type="ECO:0000313" key="6">
    <source>
        <dbReference type="Proteomes" id="UP000000689"/>
    </source>
</evidence>
<dbReference type="PROSITE" id="PS50088">
    <property type="entry name" value="ANK_REPEAT"/>
    <property type="match status" value="2"/>
</dbReference>
<keyword evidence="4" id="KW-0812">Transmembrane</keyword>
<dbReference type="InterPro" id="IPR002110">
    <property type="entry name" value="Ankyrin_rpt"/>
</dbReference>
<dbReference type="PROSITE" id="PS50297">
    <property type="entry name" value="ANK_REP_REGION"/>
    <property type="match status" value="2"/>
</dbReference>
<sequence length="515" mass="58774">MENITCQAFLTACQGGDLNKVRKFLSQNCDENDILNIQDEYHKLNPLQWAIINKRITIIKLLLGQKKCPISVNDPRMEASGTPLYWAIRYGYVDITNFLLLRGARFHDSLLHTAIKNSHLLMVIYLVSNQSVQCDINSQDSRGNTVLHWSCFQNDPLTVKFLLKFGADANIRNNLGQLPVHFAIQRGNSEILNSLIKHGTDLNVSKETNTEHNFISFSEKMGTSIIFKEVLGKKLTQMKTVKEVLNICSLYRALKRKVIGFLVPWTLIVYIQLVLLLNSRRIFIFSMIPILSSFKKISQFDADKTIRFSLLKGNFIGSIVLSAVILVLVFPHLSSSRNTYLLIGLIVIVNFFLSALLYARIKEKYEIEANLNAIELTVKQLLKSQQLDTEHFSTETYKYRLNTPVTTDPFIGDTPVISERILTKSNAQSIVINVLAIIALTLTMNIAYTIYEKNRQFLASLLPWKDCLNETFLKSSLIVLCFEFIFLLKLLTSRFIQRRRSSHSKSKETSVSSMV</sequence>
<evidence type="ECO:0000256" key="3">
    <source>
        <dbReference type="PROSITE-ProRule" id="PRU00023"/>
    </source>
</evidence>
<dbReference type="RefSeq" id="XP_003670645.1">
    <property type="nucleotide sequence ID" value="XM_003670597.1"/>
</dbReference>
<keyword evidence="1" id="KW-0677">Repeat</keyword>
<dbReference type="SMART" id="SM00248">
    <property type="entry name" value="ANK"/>
    <property type="match status" value="6"/>
</dbReference>
<dbReference type="GeneID" id="11499141"/>
<dbReference type="HOGENOM" id="CLU_529017_0_0_1"/>
<dbReference type="eggNOG" id="KOG0509">
    <property type="taxonomic scope" value="Eukaryota"/>
</dbReference>
<accession>G0WC91</accession>
<reference evidence="5 6" key="1">
    <citation type="journal article" date="2011" name="Proc. Natl. Acad. Sci. U.S.A.">
        <title>Evolutionary erosion of yeast sex chromosomes by mating-type switching accidents.</title>
        <authorList>
            <person name="Gordon J.L."/>
            <person name="Armisen D."/>
            <person name="Proux-Wera E."/>
            <person name="Oheigeartaigh S.S."/>
            <person name="Byrne K.P."/>
            <person name="Wolfe K.H."/>
        </authorList>
    </citation>
    <scope>NUCLEOTIDE SEQUENCE [LARGE SCALE GENOMIC DNA]</scope>
    <source>
        <strain evidence="6">ATCC 10597 / BCRC 20456 / CBS 421 / NBRC 0211 / NRRL Y-12639</strain>
    </source>
</reference>
<organism evidence="5 6">
    <name type="scientific">Naumovozyma dairenensis (strain ATCC 10597 / BCRC 20456 / CBS 421 / NBRC 0211 / NRRL Y-12639)</name>
    <name type="common">Saccharomyces dairenensis</name>
    <dbReference type="NCBI Taxonomy" id="1071378"/>
    <lineage>
        <taxon>Eukaryota</taxon>
        <taxon>Fungi</taxon>
        <taxon>Dikarya</taxon>
        <taxon>Ascomycota</taxon>
        <taxon>Saccharomycotina</taxon>
        <taxon>Saccharomycetes</taxon>
        <taxon>Saccharomycetales</taxon>
        <taxon>Saccharomycetaceae</taxon>
        <taxon>Naumovozyma</taxon>
    </lineage>
</organism>
<evidence type="ECO:0000256" key="4">
    <source>
        <dbReference type="SAM" id="Phobius"/>
    </source>
</evidence>
<gene>
    <name evidence="5" type="primary">NDAI0F00830</name>
    <name evidence="5" type="ordered locus">NDAI_0F00830</name>
</gene>
<keyword evidence="4" id="KW-1133">Transmembrane helix</keyword>
<feature type="repeat" description="ANK" evidence="3">
    <location>
        <begin position="175"/>
        <end position="207"/>
    </location>
</feature>
<evidence type="ECO:0000256" key="2">
    <source>
        <dbReference type="ARBA" id="ARBA00023043"/>
    </source>
</evidence>
<dbReference type="OrthoDB" id="3945980at2759"/>
<dbReference type="PANTHER" id="PTHR24198:SF165">
    <property type="entry name" value="ANKYRIN REPEAT-CONTAINING PROTEIN-RELATED"/>
    <property type="match status" value="1"/>
</dbReference>
<feature type="transmembrane region" description="Helical" evidence="4">
    <location>
        <begin position="430"/>
        <end position="451"/>
    </location>
</feature>
<protein>
    <submittedName>
        <fullName evidence="5">Uncharacterized protein</fullName>
    </submittedName>
</protein>
<evidence type="ECO:0000256" key="1">
    <source>
        <dbReference type="ARBA" id="ARBA00022737"/>
    </source>
</evidence>
<dbReference type="Pfam" id="PF12796">
    <property type="entry name" value="Ank_2"/>
    <property type="match status" value="2"/>
</dbReference>
<feature type="transmembrane region" description="Helical" evidence="4">
    <location>
        <begin position="258"/>
        <end position="277"/>
    </location>
</feature>
<dbReference type="InterPro" id="IPR036770">
    <property type="entry name" value="Ankyrin_rpt-contain_sf"/>
</dbReference>
<dbReference type="Proteomes" id="UP000000689">
    <property type="component" value="Chromosome 6"/>
</dbReference>
<dbReference type="SUPFAM" id="SSF48403">
    <property type="entry name" value="Ankyrin repeat"/>
    <property type="match status" value="1"/>
</dbReference>
<proteinExistence type="predicted"/>
<keyword evidence="4" id="KW-0472">Membrane</keyword>
<name>G0WC91_NAUDC</name>
<dbReference type="PANTHER" id="PTHR24198">
    <property type="entry name" value="ANKYRIN REPEAT AND PROTEIN KINASE DOMAIN-CONTAINING PROTEIN"/>
    <property type="match status" value="1"/>
</dbReference>
<keyword evidence="2 3" id="KW-0040">ANK repeat</keyword>
<evidence type="ECO:0000313" key="5">
    <source>
        <dbReference type="EMBL" id="CCD25402.1"/>
    </source>
</evidence>
<dbReference type="KEGG" id="ndi:NDAI_0F00830"/>
<dbReference type="Gene3D" id="1.25.40.20">
    <property type="entry name" value="Ankyrin repeat-containing domain"/>
    <property type="match status" value="2"/>
</dbReference>
<feature type="transmembrane region" description="Helical" evidence="4">
    <location>
        <begin position="471"/>
        <end position="491"/>
    </location>
</feature>
<keyword evidence="6" id="KW-1185">Reference proteome</keyword>